<feature type="transmembrane region" description="Helical" evidence="7">
    <location>
        <begin position="250"/>
        <end position="269"/>
    </location>
</feature>
<evidence type="ECO:0008006" key="10">
    <source>
        <dbReference type="Google" id="ProtNLM"/>
    </source>
</evidence>
<dbReference type="EMBL" id="KB908482">
    <property type="protein sequence ID" value="EOA90758.1"/>
    <property type="molecule type" value="Genomic_DNA"/>
</dbReference>
<dbReference type="Pfam" id="PF07690">
    <property type="entry name" value="MFS_1"/>
    <property type="match status" value="1"/>
</dbReference>
<dbReference type="GO" id="GO:0016020">
    <property type="term" value="C:membrane"/>
    <property type="evidence" value="ECO:0007669"/>
    <property type="project" value="UniProtKB-SubCell"/>
</dbReference>
<keyword evidence="4 7" id="KW-1133">Transmembrane helix</keyword>
<keyword evidence="3 7" id="KW-0812">Transmembrane</keyword>
<reference evidence="8 9" key="1">
    <citation type="journal article" date="2012" name="PLoS Pathog.">
        <title>Diverse lifestyles and strategies of plant pathogenesis encoded in the genomes of eighteen Dothideomycetes fungi.</title>
        <authorList>
            <person name="Ohm R.A."/>
            <person name="Feau N."/>
            <person name="Henrissat B."/>
            <person name="Schoch C.L."/>
            <person name="Horwitz B.A."/>
            <person name="Barry K.W."/>
            <person name="Condon B.J."/>
            <person name="Copeland A.C."/>
            <person name="Dhillon B."/>
            <person name="Glaser F."/>
            <person name="Hesse C.N."/>
            <person name="Kosti I."/>
            <person name="LaButti K."/>
            <person name="Lindquist E.A."/>
            <person name="Lucas S."/>
            <person name="Salamov A.A."/>
            <person name="Bradshaw R.E."/>
            <person name="Ciuffetti L."/>
            <person name="Hamelin R.C."/>
            <person name="Kema G.H.J."/>
            <person name="Lawrence C."/>
            <person name="Scott J.A."/>
            <person name="Spatafora J.W."/>
            <person name="Turgeon B.G."/>
            <person name="de Wit P.J.G.M."/>
            <person name="Zhong S."/>
            <person name="Goodwin S.B."/>
            <person name="Grigoriev I.V."/>
        </authorList>
    </citation>
    <scope>NUCLEOTIDE SEQUENCE [LARGE SCALE GENOMIC DNA]</scope>
    <source>
        <strain evidence="9">28A</strain>
    </source>
</reference>
<dbReference type="RefSeq" id="XP_008021510.1">
    <property type="nucleotide sequence ID" value="XM_008023319.1"/>
</dbReference>
<evidence type="ECO:0000313" key="8">
    <source>
        <dbReference type="EMBL" id="EOA90758.1"/>
    </source>
</evidence>
<dbReference type="GeneID" id="19394849"/>
<dbReference type="AlphaFoldDB" id="R0KCX9"/>
<organism evidence="8 9">
    <name type="scientific">Exserohilum turcicum (strain 28A)</name>
    <name type="common">Northern leaf blight fungus</name>
    <name type="synonym">Setosphaeria turcica</name>
    <dbReference type="NCBI Taxonomy" id="671987"/>
    <lineage>
        <taxon>Eukaryota</taxon>
        <taxon>Fungi</taxon>
        <taxon>Dikarya</taxon>
        <taxon>Ascomycota</taxon>
        <taxon>Pezizomycotina</taxon>
        <taxon>Dothideomycetes</taxon>
        <taxon>Pleosporomycetidae</taxon>
        <taxon>Pleosporales</taxon>
        <taxon>Pleosporineae</taxon>
        <taxon>Pleosporaceae</taxon>
        <taxon>Exserohilum</taxon>
    </lineage>
</organism>
<evidence type="ECO:0000256" key="7">
    <source>
        <dbReference type="SAM" id="Phobius"/>
    </source>
</evidence>
<comment type="subcellular location">
    <subcellularLocation>
        <location evidence="1">Membrane</location>
        <topology evidence="1">Multi-pass membrane protein</topology>
    </subcellularLocation>
</comment>
<gene>
    <name evidence="8" type="ORF">SETTUDRAFT_101373</name>
</gene>
<protein>
    <recommendedName>
        <fullName evidence="10">Phthalate transporter</fullName>
    </recommendedName>
</protein>
<dbReference type="PANTHER" id="PTHR43791">
    <property type="entry name" value="PERMEASE-RELATED"/>
    <property type="match status" value="1"/>
</dbReference>
<dbReference type="Gene3D" id="1.20.1250.20">
    <property type="entry name" value="MFS general substrate transporter like domains"/>
    <property type="match status" value="1"/>
</dbReference>
<dbReference type="eggNOG" id="KOG2533">
    <property type="taxonomic scope" value="Eukaryota"/>
</dbReference>
<feature type="transmembrane region" description="Helical" evidence="7">
    <location>
        <begin position="217"/>
        <end position="238"/>
    </location>
</feature>
<dbReference type="HOGENOM" id="CLU_001265_2_0_1"/>
<keyword evidence="9" id="KW-1185">Reference proteome</keyword>
<dbReference type="GO" id="GO:0022857">
    <property type="term" value="F:transmembrane transporter activity"/>
    <property type="evidence" value="ECO:0007669"/>
    <property type="project" value="InterPro"/>
</dbReference>
<accession>R0KCX9</accession>
<feature type="transmembrane region" description="Helical" evidence="7">
    <location>
        <begin position="397"/>
        <end position="417"/>
    </location>
</feature>
<dbReference type="InterPro" id="IPR011701">
    <property type="entry name" value="MFS"/>
</dbReference>
<dbReference type="OrthoDB" id="1935484at2759"/>
<evidence type="ECO:0000313" key="9">
    <source>
        <dbReference type="Proteomes" id="UP000016935"/>
    </source>
</evidence>
<sequence length="552" mass="63119">MGSDKSLENVATGGKGDFDVTGSASNSEADTHQSGTKAKGGQTFLTTGLSKDHYRPVETYEGIHRYDPDFEWDQAEEKRVVRKIDKRICTWVCLMFFALQLDRGNISQALSDNMLKDLGLNTNDYNYGQTIFYVCFLAAELPSQLISKKLGPDNWIPIQMVSWSLVASFQAFLSGRSSFFACRALLGLIEGGFIPDNILYLSYFYTGWELPGRLSWFWVSYQSTQIVSAFFAFGILRLREHNGMEGWRWLFALEGLLTGLIGICSWFYLPPSPTQTASKAWNPFRGKDGWFNEREEKIMVNRILRDDPSKGDMHNRQGLSIRMLWECLKDYHMWPIYAIGLTWLIPTTPSTSYLTLNLRSLGFGTFETNLLTIPAYVLFIIQLLFWTWLSEHFNERFLIGLLSQVYALPLLIALEVLPAKVSPWVRWTLSTLLVGHPYVHAILVAITSRNAGTVRTRTVASAMYNMCVQASSIISQNIYRDDDKPLYRRGNKVLIGISALTFVVFAGAKLYYVLINKKREQVWNSMTKEEKEVYLETTKDEGNKRLDFRFAH</sequence>
<name>R0KCX9_EXST2</name>
<evidence type="ECO:0000256" key="3">
    <source>
        <dbReference type="ARBA" id="ARBA00022692"/>
    </source>
</evidence>
<proteinExistence type="predicted"/>
<feature type="transmembrane region" description="Helical" evidence="7">
    <location>
        <begin position="493"/>
        <end position="514"/>
    </location>
</feature>
<dbReference type="Proteomes" id="UP000016935">
    <property type="component" value="Unassembled WGS sequence"/>
</dbReference>
<dbReference type="FunFam" id="1.20.1250.20:FF:000247">
    <property type="entry name" value="MFS general substrate transporter"/>
    <property type="match status" value="1"/>
</dbReference>
<dbReference type="PANTHER" id="PTHR43791:SF104">
    <property type="entry name" value="MAJOR FACILITATOR SUPERFAMILY (MFS) PROFILE DOMAIN-CONTAINING PROTEIN-RELATED"/>
    <property type="match status" value="1"/>
</dbReference>
<keyword evidence="2" id="KW-0813">Transport</keyword>
<feature type="transmembrane region" description="Helical" evidence="7">
    <location>
        <begin position="185"/>
        <end position="205"/>
    </location>
</feature>
<evidence type="ECO:0000256" key="2">
    <source>
        <dbReference type="ARBA" id="ARBA00022448"/>
    </source>
</evidence>
<feature type="transmembrane region" description="Helical" evidence="7">
    <location>
        <begin position="424"/>
        <end position="446"/>
    </location>
</feature>
<feature type="transmembrane region" description="Helical" evidence="7">
    <location>
        <begin position="368"/>
        <end position="385"/>
    </location>
</feature>
<dbReference type="SUPFAM" id="SSF103473">
    <property type="entry name" value="MFS general substrate transporter"/>
    <property type="match status" value="1"/>
</dbReference>
<feature type="transmembrane region" description="Helical" evidence="7">
    <location>
        <begin position="334"/>
        <end position="356"/>
    </location>
</feature>
<evidence type="ECO:0000256" key="4">
    <source>
        <dbReference type="ARBA" id="ARBA00022989"/>
    </source>
</evidence>
<dbReference type="FunFam" id="1.20.1250.20:FF:000106">
    <property type="entry name" value="MFS transporter, putative"/>
    <property type="match status" value="1"/>
</dbReference>
<feature type="compositionally biased region" description="Polar residues" evidence="6">
    <location>
        <begin position="22"/>
        <end position="36"/>
    </location>
</feature>
<feature type="region of interest" description="Disordered" evidence="6">
    <location>
        <begin position="1"/>
        <end position="44"/>
    </location>
</feature>
<evidence type="ECO:0000256" key="5">
    <source>
        <dbReference type="ARBA" id="ARBA00023136"/>
    </source>
</evidence>
<reference evidence="8 9" key="2">
    <citation type="journal article" date="2013" name="PLoS Genet.">
        <title>Comparative genome structure, secondary metabolite, and effector coding capacity across Cochliobolus pathogens.</title>
        <authorList>
            <person name="Condon B.J."/>
            <person name="Leng Y."/>
            <person name="Wu D."/>
            <person name="Bushley K.E."/>
            <person name="Ohm R.A."/>
            <person name="Otillar R."/>
            <person name="Martin J."/>
            <person name="Schackwitz W."/>
            <person name="Grimwood J."/>
            <person name="MohdZainudin N."/>
            <person name="Xue C."/>
            <person name="Wang R."/>
            <person name="Manning V.A."/>
            <person name="Dhillon B."/>
            <person name="Tu Z.J."/>
            <person name="Steffenson B.J."/>
            <person name="Salamov A."/>
            <person name="Sun H."/>
            <person name="Lowry S."/>
            <person name="LaButti K."/>
            <person name="Han J."/>
            <person name="Copeland A."/>
            <person name="Lindquist E."/>
            <person name="Barry K."/>
            <person name="Schmutz J."/>
            <person name="Baker S.E."/>
            <person name="Ciuffetti L.M."/>
            <person name="Grigoriev I.V."/>
            <person name="Zhong S."/>
            <person name="Turgeon B.G."/>
        </authorList>
    </citation>
    <scope>NUCLEOTIDE SEQUENCE [LARGE SCALE GENOMIC DNA]</scope>
    <source>
        <strain evidence="9">28A</strain>
    </source>
</reference>
<keyword evidence="5 7" id="KW-0472">Membrane</keyword>
<dbReference type="InterPro" id="IPR036259">
    <property type="entry name" value="MFS_trans_sf"/>
</dbReference>
<evidence type="ECO:0000256" key="6">
    <source>
        <dbReference type="SAM" id="MobiDB-lite"/>
    </source>
</evidence>
<evidence type="ECO:0000256" key="1">
    <source>
        <dbReference type="ARBA" id="ARBA00004141"/>
    </source>
</evidence>